<protein>
    <submittedName>
        <fullName evidence="8">ABC transporter substrate-binding protein</fullName>
    </submittedName>
</protein>
<dbReference type="Pfam" id="PF01497">
    <property type="entry name" value="Peripla_BP_2"/>
    <property type="match status" value="1"/>
</dbReference>
<comment type="subcellular location">
    <subcellularLocation>
        <location evidence="1">Cell envelope</location>
    </subcellularLocation>
</comment>
<accession>A0A6I6D9M0</accession>
<dbReference type="Gene3D" id="3.40.50.1980">
    <property type="entry name" value="Nitrogenase molybdenum iron protein domain"/>
    <property type="match status" value="2"/>
</dbReference>
<evidence type="ECO:0000256" key="5">
    <source>
        <dbReference type="ARBA" id="ARBA00022729"/>
    </source>
</evidence>
<dbReference type="KEGG" id="ghl:GM160_04410"/>
<keyword evidence="4" id="KW-0406">Ion transport</keyword>
<keyword evidence="9" id="KW-1185">Reference proteome</keyword>
<reference evidence="8 9" key="1">
    <citation type="submission" date="2019-11" db="EMBL/GenBank/DDBJ databases">
        <authorList>
            <person name="Zhang J."/>
            <person name="Sun C."/>
        </authorList>
    </citation>
    <scope>NUCLEOTIDE SEQUENCE [LARGE SCALE GENOMIC DNA]</scope>
    <source>
        <strain evidence="9">sp2</strain>
    </source>
</reference>
<evidence type="ECO:0000256" key="4">
    <source>
        <dbReference type="ARBA" id="ARBA00022496"/>
    </source>
</evidence>
<evidence type="ECO:0000259" key="7">
    <source>
        <dbReference type="PROSITE" id="PS50983"/>
    </source>
</evidence>
<keyword evidence="3" id="KW-0813">Transport</keyword>
<dbReference type="PRINTS" id="PR01715">
    <property type="entry name" value="FERRIBNDNGPP"/>
</dbReference>
<keyword evidence="5 6" id="KW-0732">Signal</keyword>
<feature type="signal peptide" evidence="6">
    <location>
        <begin position="1"/>
        <end position="31"/>
    </location>
</feature>
<dbReference type="PANTHER" id="PTHR30532">
    <property type="entry name" value="IRON III DICITRATE-BINDING PERIPLASMIC PROTEIN"/>
    <property type="match status" value="1"/>
</dbReference>
<dbReference type="AlphaFoldDB" id="A0A6I6D9M0"/>
<keyword evidence="4" id="KW-0408">Iron</keyword>
<keyword evidence="4" id="KW-0410">Iron transport</keyword>
<proteinExistence type="inferred from homology"/>
<dbReference type="EMBL" id="CP046415">
    <property type="protein sequence ID" value="QGT78202.1"/>
    <property type="molecule type" value="Genomic_DNA"/>
</dbReference>
<organism evidence="8 9">
    <name type="scientific">Guyparkeria halophila</name>
    <dbReference type="NCBI Taxonomy" id="47960"/>
    <lineage>
        <taxon>Bacteria</taxon>
        <taxon>Pseudomonadati</taxon>
        <taxon>Pseudomonadota</taxon>
        <taxon>Gammaproteobacteria</taxon>
        <taxon>Chromatiales</taxon>
        <taxon>Thioalkalibacteraceae</taxon>
        <taxon>Guyparkeria</taxon>
    </lineage>
</organism>
<dbReference type="GO" id="GO:1901678">
    <property type="term" value="P:iron coordination entity transport"/>
    <property type="evidence" value="ECO:0007669"/>
    <property type="project" value="UniProtKB-ARBA"/>
</dbReference>
<dbReference type="InterPro" id="IPR002491">
    <property type="entry name" value="ABC_transptr_periplasmic_BD"/>
</dbReference>
<dbReference type="InterPro" id="IPR051313">
    <property type="entry name" value="Bact_iron-sidero_bind"/>
</dbReference>
<dbReference type="PROSITE" id="PS50983">
    <property type="entry name" value="FE_B12_PBP"/>
    <property type="match status" value="1"/>
</dbReference>
<dbReference type="GO" id="GO:0030288">
    <property type="term" value="C:outer membrane-bounded periplasmic space"/>
    <property type="evidence" value="ECO:0007669"/>
    <property type="project" value="TreeGrafter"/>
</dbReference>
<evidence type="ECO:0000256" key="3">
    <source>
        <dbReference type="ARBA" id="ARBA00022448"/>
    </source>
</evidence>
<evidence type="ECO:0000313" key="8">
    <source>
        <dbReference type="EMBL" id="QGT78202.1"/>
    </source>
</evidence>
<dbReference type="CDD" id="cd01146">
    <property type="entry name" value="FhuD"/>
    <property type="match status" value="1"/>
</dbReference>
<sequence length="294" mass="32331">MRSSSTGRRRWRWPLAVWLLPLLMAALSVRAADTAPRIATLDWTVAETLIAIDARLVGLAQLDGYASWVARPAVPGAVRDLGLRAQPNLEQLAAIAPDRIALSPLFANLEGRLSTVAPVEVFELYGPGVDTWPALRRVTRELGEYAHRQGQAEALIRRTEDRLDEIADRLPDKPPAVIVVQFMDERHVRVFGKNGLYHAVLERLGIDNGWTGATNRWGFALVGLEALAGLDGRIVVVKPYPVGVERALSKSAFWQRLTHGADRDPLELEPVWSFGGLPSAGRFAEQLLGAFNAD</sequence>
<dbReference type="PANTHER" id="PTHR30532:SF1">
    <property type="entry name" value="IRON(3+)-HYDROXAMATE-BINDING PROTEIN FHUD"/>
    <property type="match status" value="1"/>
</dbReference>
<evidence type="ECO:0000256" key="1">
    <source>
        <dbReference type="ARBA" id="ARBA00004196"/>
    </source>
</evidence>
<name>A0A6I6D9M0_9GAMM</name>
<evidence type="ECO:0000256" key="6">
    <source>
        <dbReference type="SAM" id="SignalP"/>
    </source>
</evidence>
<dbReference type="Proteomes" id="UP000427716">
    <property type="component" value="Chromosome"/>
</dbReference>
<comment type="similarity">
    <text evidence="2">Belongs to the bacterial solute-binding protein 8 family.</text>
</comment>
<evidence type="ECO:0000256" key="2">
    <source>
        <dbReference type="ARBA" id="ARBA00008814"/>
    </source>
</evidence>
<evidence type="ECO:0000313" key="9">
    <source>
        <dbReference type="Proteomes" id="UP000427716"/>
    </source>
</evidence>
<feature type="chain" id="PRO_5026223707" evidence="6">
    <location>
        <begin position="32"/>
        <end position="294"/>
    </location>
</feature>
<dbReference type="SUPFAM" id="SSF53807">
    <property type="entry name" value="Helical backbone' metal receptor"/>
    <property type="match status" value="1"/>
</dbReference>
<feature type="domain" description="Fe/B12 periplasmic-binding" evidence="7">
    <location>
        <begin position="37"/>
        <end position="294"/>
    </location>
</feature>
<dbReference type="RefSeq" id="WP_156573484.1">
    <property type="nucleotide sequence ID" value="NZ_CP046415.1"/>
</dbReference>
<gene>
    <name evidence="8" type="ORF">GM160_04410</name>
</gene>